<evidence type="ECO:0000256" key="2">
    <source>
        <dbReference type="ARBA" id="ARBA00022801"/>
    </source>
</evidence>
<evidence type="ECO:0000259" key="8">
    <source>
        <dbReference type="PROSITE" id="PS51192"/>
    </source>
</evidence>
<dbReference type="AlphaFoldDB" id="A0A1E7FX21"/>
<evidence type="ECO:0000256" key="3">
    <source>
        <dbReference type="ARBA" id="ARBA00022806"/>
    </source>
</evidence>
<accession>A0A1E7FX21</accession>
<dbReference type="InterPro" id="IPR014001">
    <property type="entry name" value="Helicase_ATP-bd"/>
</dbReference>
<proteinExistence type="inferred from homology"/>
<dbReference type="GO" id="GO:0003676">
    <property type="term" value="F:nucleic acid binding"/>
    <property type="evidence" value="ECO:0007669"/>
    <property type="project" value="InterPro"/>
</dbReference>
<feature type="compositionally biased region" description="Polar residues" evidence="7">
    <location>
        <begin position="43"/>
        <end position="55"/>
    </location>
</feature>
<dbReference type="PROSITE" id="PS51192">
    <property type="entry name" value="HELICASE_ATP_BIND_1"/>
    <property type="match status" value="1"/>
</dbReference>
<keyword evidence="3 6" id="KW-0347">Helicase</keyword>
<dbReference type="PANTHER" id="PTHR47959:SF24">
    <property type="entry name" value="ATP-DEPENDENT RNA HELICASE"/>
    <property type="match status" value="1"/>
</dbReference>
<feature type="region of interest" description="Disordered" evidence="7">
    <location>
        <begin position="1"/>
        <end position="65"/>
    </location>
</feature>
<comment type="similarity">
    <text evidence="6">Belongs to the DEAD box helicase family.</text>
</comment>
<dbReference type="PROSITE" id="PS51194">
    <property type="entry name" value="HELICASE_CTER"/>
    <property type="match status" value="1"/>
</dbReference>
<keyword evidence="2 6" id="KW-0378">Hydrolase</keyword>
<feature type="compositionally biased region" description="Low complexity" evidence="7">
    <location>
        <begin position="1"/>
        <end position="10"/>
    </location>
</feature>
<dbReference type="PANTHER" id="PTHR47959">
    <property type="entry name" value="ATP-DEPENDENT RNA HELICASE RHLE-RELATED"/>
    <property type="match status" value="1"/>
</dbReference>
<feature type="compositionally biased region" description="Gly residues" evidence="7">
    <location>
        <begin position="500"/>
        <end position="509"/>
    </location>
</feature>
<gene>
    <name evidence="11" type="ORF">FRACYDRAFT_223408</name>
</gene>
<feature type="domain" description="DEAD-box RNA helicase Q" evidence="10">
    <location>
        <begin position="77"/>
        <end position="105"/>
    </location>
</feature>
<dbReference type="InterPro" id="IPR011545">
    <property type="entry name" value="DEAD/DEAH_box_helicase_dom"/>
</dbReference>
<dbReference type="Proteomes" id="UP000095751">
    <property type="component" value="Unassembled WGS sequence"/>
</dbReference>
<feature type="domain" description="Helicase C-terminal" evidence="9">
    <location>
        <begin position="292"/>
        <end position="452"/>
    </location>
</feature>
<evidence type="ECO:0000256" key="7">
    <source>
        <dbReference type="SAM" id="MobiDB-lite"/>
    </source>
</evidence>
<reference evidence="11 12" key="1">
    <citation type="submission" date="2016-09" db="EMBL/GenBank/DDBJ databases">
        <title>Extensive genetic diversity and differential bi-allelic expression allows diatom success in the polar Southern Ocean.</title>
        <authorList>
            <consortium name="DOE Joint Genome Institute"/>
            <person name="Mock T."/>
            <person name="Otillar R.P."/>
            <person name="Strauss J."/>
            <person name="Dupont C."/>
            <person name="Frickenhaus S."/>
            <person name="Maumus F."/>
            <person name="Mcmullan M."/>
            <person name="Sanges R."/>
            <person name="Schmutz J."/>
            <person name="Toseland A."/>
            <person name="Valas R."/>
            <person name="Veluchamy A."/>
            <person name="Ward B.J."/>
            <person name="Allen A."/>
            <person name="Barry K."/>
            <person name="Falciatore A."/>
            <person name="Ferrante M."/>
            <person name="Fortunato A.E."/>
            <person name="Gloeckner G."/>
            <person name="Gruber A."/>
            <person name="Hipkin R."/>
            <person name="Janech M."/>
            <person name="Kroth P."/>
            <person name="Leese F."/>
            <person name="Lindquist E."/>
            <person name="Lyon B.R."/>
            <person name="Martin J."/>
            <person name="Mayer C."/>
            <person name="Parker M."/>
            <person name="Quesneville H."/>
            <person name="Raymond J."/>
            <person name="Uhlig C."/>
            <person name="Valentin K.U."/>
            <person name="Worden A.Z."/>
            <person name="Armbrust E.V."/>
            <person name="Bowler C."/>
            <person name="Green B."/>
            <person name="Moulton V."/>
            <person name="Van Oosterhout C."/>
            <person name="Grigoriev I."/>
        </authorList>
    </citation>
    <scope>NUCLEOTIDE SEQUENCE [LARGE SCALE GENOMIC DNA]</scope>
    <source>
        <strain evidence="11 12">CCMP1102</strain>
    </source>
</reference>
<dbReference type="OrthoDB" id="10261904at2759"/>
<dbReference type="Pfam" id="PF00270">
    <property type="entry name" value="DEAD"/>
    <property type="match status" value="1"/>
</dbReference>
<evidence type="ECO:0000313" key="11">
    <source>
        <dbReference type="EMBL" id="OEU22353.1"/>
    </source>
</evidence>
<evidence type="ECO:0000313" key="12">
    <source>
        <dbReference type="Proteomes" id="UP000095751"/>
    </source>
</evidence>
<dbReference type="GO" id="GO:0016787">
    <property type="term" value="F:hydrolase activity"/>
    <property type="evidence" value="ECO:0007669"/>
    <property type="project" value="UniProtKB-KW"/>
</dbReference>
<dbReference type="EMBL" id="KV784353">
    <property type="protein sequence ID" value="OEU22353.1"/>
    <property type="molecule type" value="Genomic_DNA"/>
</dbReference>
<dbReference type="GO" id="GO:0005524">
    <property type="term" value="F:ATP binding"/>
    <property type="evidence" value="ECO:0007669"/>
    <property type="project" value="UniProtKB-KW"/>
</dbReference>
<name>A0A1E7FX21_9STRA</name>
<dbReference type="Gene3D" id="3.40.50.300">
    <property type="entry name" value="P-loop containing nucleotide triphosphate hydrolases"/>
    <property type="match status" value="2"/>
</dbReference>
<sequence>MVKPSNNSSLNKKKKLKKQRKKKEEMTEIENNGDQHREEVGIKTTTSSSTSNEAQATTDTSAVAVADDDEPDIVTKTSFKSLGVCDALVEACDNLGWSSATRIQEKVLPDALKGRDIIGLAETGSGKTGAFCIPMLQALLENPIRGAVFGVVLAPTRELAFQIHTVVEGLGTTMGATSLCIVGGVPVTQQSIALGRNPHILVATPGRLIDHLTNTKGFNLSNLQYLVLDEADRMLSLDFEAELNELLQVIPEKRKTLLFSATMTSKVQKLQRACLKDPVKVEVSTKFQTPKKLLQSYLFVPAKYKDCYLTYLINAYAGQSILVFGATCNNVQRLALMLRNLGFPAICLHGQMSQPKRLGALHKFTSGSRSVLICTDIAARGLDIPSVDVVINFDLPGHGKDYIHRVGRTARAGRSGKAIAMVTQYDVEIYQRLEGLLGKKLPECKLDEETVLILLERVNEAQRLATRELKEQLAGCKGSGGIRKRRGTGDMRKEIKKGYYAGGSGGRGGALPNQRGSGSQKKRKY</sequence>
<keyword evidence="4 6" id="KW-0067">ATP-binding</keyword>
<evidence type="ECO:0000256" key="1">
    <source>
        <dbReference type="ARBA" id="ARBA00022741"/>
    </source>
</evidence>
<keyword evidence="12" id="KW-1185">Reference proteome</keyword>
<evidence type="ECO:0000256" key="6">
    <source>
        <dbReference type="RuleBase" id="RU000492"/>
    </source>
</evidence>
<dbReference type="KEGG" id="fcy:FRACYDRAFT_223408"/>
<dbReference type="FunCoup" id="A0A1E7FX21">
    <property type="interactions" value="511"/>
</dbReference>
<dbReference type="CDD" id="cd18787">
    <property type="entry name" value="SF2_C_DEAD"/>
    <property type="match status" value="1"/>
</dbReference>
<organism evidence="11 12">
    <name type="scientific">Fragilariopsis cylindrus CCMP1102</name>
    <dbReference type="NCBI Taxonomy" id="635003"/>
    <lineage>
        <taxon>Eukaryota</taxon>
        <taxon>Sar</taxon>
        <taxon>Stramenopiles</taxon>
        <taxon>Ochrophyta</taxon>
        <taxon>Bacillariophyta</taxon>
        <taxon>Bacillariophyceae</taxon>
        <taxon>Bacillariophycidae</taxon>
        <taxon>Bacillariales</taxon>
        <taxon>Bacillariaceae</taxon>
        <taxon>Fragilariopsis</taxon>
    </lineage>
</organism>
<dbReference type="GO" id="GO:0003724">
    <property type="term" value="F:RNA helicase activity"/>
    <property type="evidence" value="ECO:0007669"/>
    <property type="project" value="InterPro"/>
</dbReference>
<dbReference type="SMART" id="SM00490">
    <property type="entry name" value="HELICc"/>
    <property type="match status" value="1"/>
</dbReference>
<dbReference type="InterPro" id="IPR014014">
    <property type="entry name" value="RNA_helicase_DEAD_Q_motif"/>
</dbReference>
<evidence type="ECO:0000259" key="10">
    <source>
        <dbReference type="PROSITE" id="PS51195"/>
    </source>
</evidence>
<feature type="compositionally biased region" description="Basic and acidic residues" evidence="7">
    <location>
        <begin position="487"/>
        <end position="497"/>
    </location>
</feature>
<feature type="region of interest" description="Disordered" evidence="7">
    <location>
        <begin position="478"/>
        <end position="525"/>
    </location>
</feature>
<dbReference type="InterPro" id="IPR027417">
    <property type="entry name" value="P-loop_NTPase"/>
</dbReference>
<feature type="short sequence motif" description="Q motif" evidence="5">
    <location>
        <begin position="77"/>
        <end position="105"/>
    </location>
</feature>
<evidence type="ECO:0000256" key="4">
    <source>
        <dbReference type="ARBA" id="ARBA00022840"/>
    </source>
</evidence>
<protein>
    <submittedName>
        <fullName evidence="11">DEAD-domain-containing protein</fullName>
    </submittedName>
</protein>
<dbReference type="InterPro" id="IPR000629">
    <property type="entry name" value="RNA-helicase_DEAD-box_CS"/>
</dbReference>
<dbReference type="GO" id="GO:0005829">
    <property type="term" value="C:cytosol"/>
    <property type="evidence" value="ECO:0007669"/>
    <property type="project" value="TreeGrafter"/>
</dbReference>
<evidence type="ECO:0000256" key="5">
    <source>
        <dbReference type="PROSITE-ProRule" id="PRU00552"/>
    </source>
</evidence>
<dbReference type="SUPFAM" id="SSF52540">
    <property type="entry name" value="P-loop containing nucleoside triphosphate hydrolases"/>
    <property type="match status" value="1"/>
</dbReference>
<feature type="compositionally biased region" description="Low complexity" evidence="7">
    <location>
        <begin position="56"/>
        <end position="65"/>
    </location>
</feature>
<dbReference type="PROSITE" id="PS00039">
    <property type="entry name" value="DEAD_ATP_HELICASE"/>
    <property type="match status" value="1"/>
</dbReference>
<dbReference type="PROSITE" id="PS51195">
    <property type="entry name" value="Q_MOTIF"/>
    <property type="match status" value="1"/>
</dbReference>
<evidence type="ECO:0000259" key="9">
    <source>
        <dbReference type="PROSITE" id="PS51194"/>
    </source>
</evidence>
<keyword evidence="1 6" id="KW-0547">Nucleotide-binding</keyword>
<dbReference type="SMART" id="SM00487">
    <property type="entry name" value="DEXDc"/>
    <property type="match status" value="1"/>
</dbReference>
<dbReference type="InterPro" id="IPR001650">
    <property type="entry name" value="Helicase_C-like"/>
</dbReference>
<dbReference type="InterPro" id="IPR050079">
    <property type="entry name" value="DEAD_box_RNA_helicase"/>
</dbReference>
<feature type="compositionally biased region" description="Basic residues" evidence="7">
    <location>
        <begin position="11"/>
        <end position="21"/>
    </location>
</feature>
<dbReference type="InParanoid" id="A0A1E7FX21"/>
<dbReference type="Pfam" id="PF00271">
    <property type="entry name" value="Helicase_C"/>
    <property type="match status" value="1"/>
</dbReference>
<feature type="domain" description="Helicase ATP-binding" evidence="8">
    <location>
        <begin position="108"/>
        <end position="281"/>
    </location>
</feature>